<keyword evidence="2" id="KW-1185">Reference proteome</keyword>
<dbReference type="Proteomes" id="UP000523196">
    <property type="component" value="Unassembled WGS sequence"/>
</dbReference>
<reference evidence="1 2" key="1">
    <citation type="submission" date="2020-08" db="EMBL/GenBank/DDBJ databases">
        <authorList>
            <person name="Xu S."/>
            <person name="Li A."/>
        </authorList>
    </citation>
    <scope>NUCLEOTIDE SEQUENCE [LARGE SCALE GENOMIC DNA]</scope>
    <source>
        <strain evidence="1 2">119BY6-57</strain>
    </source>
</reference>
<proteinExistence type="predicted"/>
<gene>
    <name evidence="1" type="ORF">H4F98_15190</name>
</gene>
<evidence type="ECO:0000313" key="2">
    <source>
        <dbReference type="Proteomes" id="UP000523196"/>
    </source>
</evidence>
<organism evidence="1 2">
    <name type="scientific">Marilutibacter spongiae</name>
    <dbReference type="NCBI Taxonomy" id="2025720"/>
    <lineage>
        <taxon>Bacteria</taxon>
        <taxon>Pseudomonadati</taxon>
        <taxon>Pseudomonadota</taxon>
        <taxon>Gammaproteobacteria</taxon>
        <taxon>Lysobacterales</taxon>
        <taxon>Lysobacteraceae</taxon>
        <taxon>Marilutibacter</taxon>
    </lineage>
</organism>
<sequence length="92" mass="9768">MSTPQLDLFAAPPPAPPAEVQAPAHGVTYSVVPKGERFVINWHSGDAHGVVGGIYASVQEAEACIAFRIELKAAGIQDPRPWMRVPPEGPIT</sequence>
<name>A0A7W3Y789_9GAMM</name>
<protein>
    <submittedName>
        <fullName evidence="1">Uncharacterized protein</fullName>
    </submittedName>
</protein>
<accession>A0A7W3Y789</accession>
<evidence type="ECO:0000313" key="1">
    <source>
        <dbReference type="EMBL" id="MBB1061919.1"/>
    </source>
</evidence>
<dbReference type="AlphaFoldDB" id="A0A7W3Y789"/>
<comment type="caution">
    <text evidence="1">The sequence shown here is derived from an EMBL/GenBank/DDBJ whole genome shotgun (WGS) entry which is preliminary data.</text>
</comment>
<dbReference type="RefSeq" id="WP_182688683.1">
    <property type="nucleotide sequence ID" value="NZ_JACHTF010000020.1"/>
</dbReference>
<dbReference type="EMBL" id="JACHTF010000020">
    <property type="protein sequence ID" value="MBB1061919.1"/>
    <property type="molecule type" value="Genomic_DNA"/>
</dbReference>